<dbReference type="AlphaFoldDB" id="A0A1T5JHP8"/>
<accession>A0A1T5JHP8</accession>
<dbReference type="STRING" id="688867.SAMN05660236_1094"/>
<keyword evidence="2" id="KW-1185">Reference proteome</keyword>
<evidence type="ECO:0000313" key="2">
    <source>
        <dbReference type="Proteomes" id="UP000190961"/>
    </source>
</evidence>
<gene>
    <name evidence="1" type="ORF">SAMN05660236_1094</name>
</gene>
<evidence type="ECO:0000313" key="1">
    <source>
        <dbReference type="EMBL" id="SKC50718.1"/>
    </source>
</evidence>
<dbReference type="EMBL" id="FUZU01000001">
    <property type="protein sequence ID" value="SKC50718.1"/>
    <property type="molecule type" value="Genomic_DNA"/>
</dbReference>
<proteinExistence type="predicted"/>
<name>A0A1T5JHP8_9BACT</name>
<sequence length="107" mass="12714">MDHCYDNSFTFFRSEQHHESTQYEYTRHASVFFALYFLSLSIQRKDFIAIALVRLALSAHKAYENVFNDLVWVNSEFKTHNQVAPGQSGNSFQLLYNIYYLRNNLNF</sequence>
<protein>
    <submittedName>
        <fullName evidence="1">Uncharacterized protein</fullName>
    </submittedName>
</protein>
<organism evidence="1 2">
    <name type="scientific">Ohtaekwangia koreensis</name>
    <dbReference type="NCBI Taxonomy" id="688867"/>
    <lineage>
        <taxon>Bacteria</taxon>
        <taxon>Pseudomonadati</taxon>
        <taxon>Bacteroidota</taxon>
        <taxon>Cytophagia</taxon>
        <taxon>Cytophagales</taxon>
        <taxon>Fulvivirgaceae</taxon>
        <taxon>Ohtaekwangia</taxon>
    </lineage>
</organism>
<dbReference type="Proteomes" id="UP000190961">
    <property type="component" value="Unassembled WGS sequence"/>
</dbReference>
<reference evidence="1 2" key="1">
    <citation type="submission" date="2017-02" db="EMBL/GenBank/DDBJ databases">
        <authorList>
            <person name="Peterson S.W."/>
        </authorList>
    </citation>
    <scope>NUCLEOTIDE SEQUENCE [LARGE SCALE GENOMIC DNA]</scope>
    <source>
        <strain evidence="1 2">DSM 25262</strain>
    </source>
</reference>